<dbReference type="GO" id="GO:0005737">
    <property type="term" value="C:cytoplasm"/>
    <property type="evidence" value="ECO:0007669"/>
    <property type="project" value="TreeGrafter"/>
</dbReference>
<dbReference type="GO" id="GO:0031932">
    <property type="term" value="C:TORC2 complex"/>
    <property type="evidence" value="ECO:0007669"/>
    <property type="project" value="InterPro"/>
</dbReference>
<organism evidence="5 6">
    <name type="scientific">Diaphorina citri</name>
    <name type="common">Asian citrus psyllid</name>
    <dbReference type="NCBI Taxonomy" id="121845"/>
    <lineage>
        <taxon>Eukaryota</taxon>
        <taxon>Metazoa</taxon>
        <taxon>Ecdysozoa</taxon>
        <taxon>Arthropoda</taxon>
        <taxon>Hexapoda</taxon>
        <taxon>Insecta</taxon>
        <taxon>Pterygota</taxon>
        <taxon>Neoptera</taxon>
        <taxon>Paraneoptera</taxon>
        <taxon>Hemiptera</taxon>
        <taxon>Sternorrhyncha</taxon>
        <taxon>Psylloidea</taxon>
        <taxon>Psyllidae</taxon>
        <taxon>Diaphorininae</taxon>
        <taxon>Diaphorina</taxon>
    </lineage>
</organism>
<dbReference type="GO" id="GO:0005886">
    <property type="term" value="C:plasma membrane"/>
    <property type="evidence" value="ECO:0007669"/>
    <property type="project" value="TreeGrafter"/>
</dbReference>
<dbReference type="Pfam" id="PF05422">
    <property type="entry name" value="SIN1"/>
    <property type="match status" value="1"/>
</dbReference>
<accession>A0A1S3CUX7</accession>
<feature type="domain" description="Sin1 N-terminal" evidence="2">
    <location>
        <begin position="40"/>
        <end position="129"/>
    </location>
</feature>
<dbReference type="AlphaFoldDB" id="A0A1S3CUX7"/>
<gene>
    <name evidence="6" type="primary">LOC103505634</name>
</gene>
<dbReference type="GeneID" id="103505634"/>
<evidence type="ECO:0000313" key="5">
    <source>
        <dbReference type="Proteomes" id="UP000079169"/>
    </source>
</evidence>
<dbReference type="OMA" id="NAKFWPQ"/>
<evidence type="ECO:0000259" key="2">
    <source>
        <dbReference type="Pfam" id="PF05422"/>
    </source>
</evidence>
<dbReference type="InterPro" id="IPR032679">
    <property type="entry name" value="Sin1_N"/>
</dbReference>
<evidence type="ECO:0000259" key="4">
    <source>
        <dbReference type="Pfam" id="PF16979"/>
    </source>
</evidence>
<dbReference type="RefSeq" id="XP_008468215.1">
    <property type="nucleotide sequence ID" value="XM_008469993.3"/>
</dbReference>
<name>A0A1S3CUX7_DIACI</name>
<dbReference type="CTD" id="36604"/>
<protein>
    <submittedName>
        <fullName evidence="6">Target of rapamycin complex 2 subunit MAPKAP1</fullName>
    </submittedName>
</protein>
<keyword evidence="5" id="KW-1185">Reference proteome</keyword>
<dbReference type="Pfam" id="PF16979">
    <property type="entry name" value="SIN1_PH"/>
    <property type="match status" value="1"/>
</dbReference>
<dbReference type="GO" id="GO:0005546">
    <property type="term" value="F:phosphatidylinositol-4,5-bisphosphate binding"/>
    <property type="evidence" value="ECO:0007669"/>
    <property type="project" value="TreeGrafter"/>
</dbReference>
<evidence type="ECO:0000256" key="1">
    <source>
        <dbReference type="ARBA" id="ARBA00009407"/>
    </source>
</evidence>
<dbReference type="Gene3D" id="2.30.29.30">
    <property type="entry name" value="Pleckstrin-homology domain (PH domain)/Phosphotyrosine-binding domain (PTB)"/>
    <property type="match status" value="1"/>
</dbReference>
<sequence length="486" mass="56612">MALYDNQHWLLSHIRNSFISSDDTGMCEVVMMSENIPQQMSHTKYSTYPGLGESDEEDDLDMLSQSIDIHSDLQYGGLLRHRSNTASKLEKMELARKKAAQIRIVKWRKNQDNKIDEAVLNDLFKKKDVSLIPPIQNQGSLLTQQLQKFPHFPKNPYQVYAKYDGNAQVGLNTRKYKIFLHMLPPDQRNYPMEVVIVVGTKVIDLIGLTLWKCFIEYPNIELKEIEFYALYIAEDDGEVDWDFPSFEVTEYIAKFGFGYLALIEKETPIHRKVVESNNDTHPILTTKNEVPETSEKVIKKFNDGVNSEKTLTLNPWHNLEAPLYQSYRVYMLNKFRTKSEILLGVSGEKIEIDPVLNNKAGSRYIWNKQKAVTYDIDAIVACDLTQNKSNKATFRLVYDQMNEFHHNNNVDSYIYGSLGITNNMNMYSSNHNYKHYDFEVEYSTADEIVQKINHILDLRSNPKRKDYLAIRERKSHRRKSFTFGPR</sequence>
<dbReference type="GO" id="GO:0038203">
    <property type="term" value="P:TORC2 signaling"/>
    <property type="evidence" value="ECO:0007669"/>
    <property type="project" value="TreeGrafter"/>
</dbReference>
<evidence type="ECO:0000313" key="6">
    <source>
        <dbReference type="RefSeq" id="XP_008468215.1"/>
    </source>
</evidence>
<dbReference type="PANTHER" id="PTHR13335:SF1">
    <property type="entry name" value="TARGET OF RAPAMYCIN COMPLEX 2 SUBUNIT MAPKAP1"/>
    <property type="match status" value="1"/>
</dbReference>
<comment type="similarity">
    <text evidence="1">Belongs to the SIN1 family.</text>
</comment>
<feature type="domain" description="SIN1-type PH" evidence="4">
    <location>
        <begin position="323"/>
        <end position="457"/>
    </location>
</feature>
<dbReference type="Proteomes" id="UP000079169">
    <property type="component" value="Unplaced"/>
</dbReference>
<proteinExistence type="inferred from homology"/>
<dbReference type="Pfam" id="PF16978">
    <property type="entry name" value="CRIM"/>
    <property type="match status" value="1"/>
</dbReference>
<reference evidence="6" key="1">
    <citation type="submission" date="2025-08" db="UniProtKB">
        <authorList>
            <consortium name="RefSeq"/>
        </authorList>
    </citation>
    <scope>IDENTIFICATION</scope>
</reference>
<dbReference type="STRING" id="121845.A0A1S3CUX7"/>
<dbReference type="KEGG" id="dci:103505634"/>
<dbReference type="InterPro" id="IPR008828">
    <property type="entry name" value="Sin1/Avo1"/>
</dbReference>
<dbReference type="PANTHER" id="PTHR13335">
    <property type="entry name" value="TARGET OF RAPAMYCIN COMPLEX 2 SUBUNIT MAPKAP1"/>
    <property type="match status" value="1"/>
</dbReference>
<dbReference type="PaxDb" id="121845-A0A1S3CUX7"/>
<evidence type="ECO:0000259" key="3">
    <source>
        <dbReference type="Pfam" id="PF16978"/>
    </source>
</evidence>
<dbReference type="OrthoDB" id="241990at2759"/>
<feature type="domain" description="CRIM" evidence="3">
    <location>
        <begin position="140"/>
        <end position="266"/>
    </location>
</feature>
<dbReference type="InterPro" id="IPR031567">
    <property type="entry name" value="CRIM_dom"/>
</dbReference>
<dbReference type="InterPro" id="IPR011993">
    <property type="entry name" value="PH-like_dom_sf"/>
</dbReference>
<dbReference type="InterPro" id="IPR031313">
    <property type="entry name" value="Sin1_PH_dom"/>
</dbReference>